<protein>
    <submittedName>
        <fullName evidence="1">Conjugative transfer ATPase, PFL_4706 family</fullName>
    </submittedName>
</protein>
<accession>A0A379GBX8</accession>
<evidence type="ECO:0000313" key="1">
    <source>
        <dbReference type="EMBL" id="SUC38497.1"/>
    </source>
</evidence>
<sequence length="32" mass="3491">MAVRRPRLFIAEAGNSFGLLADYYASLGAECQ</sequence>
<reference evidence="1 2" key="1">
    <citation type="submission" date="2018-06" db="EMBL/GenBank/DDBJ databases">
        <authorList>
            <consortium name="Pathogen Informatics"/>
            <person name="Doyle S."/>
        </authorList>
    </citation>
    <scope>NUCLEOTIDE SEQUENCE [LARGE SCALE GENOMIC DNA]</scope>
    <source>
        <strain evidence="1 2">NCTC11938</strain>
    </source>
</reference>
<evidence type="ECO:0000313" key="2">
    <source>
        <dbReference type="Proteomes" id="UP000254191"/>
    </source>
</evidence>
<name>A0A379GBX8_PROMI</name>
<gene>
    <name evidence="1" type="ORF">NCTC11938_02767</name>
</gene>
<dbReference type="EMBL" id="UGTS01000005">
    <property type="protein sequence ID" value="SUC38497.1"/>
    <property type="molecule type" value="Genomic_DNA"/>
</dbReference>
<organism evidence="1 2">
    <name type="scientific">Proteus mirabilis</name>
    <dbReference type="NCBI Taxonomy" id="584"/>
    <lineage>
        <taxon>Bacteria</taxon>
        <taxon>Pseudomonadati</taxon>
        <taxon>Pseudomonadota</taxon>
        <taxon>Gammaproteobacteria</taxon>
        <taxon>Enterobacterales</taxon>
        <taxon>Morganellaceae</taxon>
        <taxon>Proteus</taxon>
    </lineage>
</organism>
<dbReference type="AlphaFoldDB" id="A0A379GBX8"/>
<dbReference type="Proteomes" id="UP000254191">
    <property type="component" value="Unassembled WGS sequence"/>
</dbReference>
<proteinExistence type="predicted"/>